<name>A0A026X3C7_OOCBI</name>
<dbReference type="EMBL" id="KK107039">
    <property type="protein sequence ID" value="EZA61899.1"/>
    <property type="molecule type" value="Genomic_DNA"/>
</dbReference>
<organism evidence="1 2">
    <name type="scientific">Ooceraea biroi</name>
    <name type="common">Clonal raider ant</name>
    <name type="synonym">Cerapachys biroi</name>
    <dbReference type="NCBI Taxonomy" id="2015173"/>
    <lineage>
        <taxon>Eukaryota</taxon>
        <taxon>Metazoa</taxon>
        <taxon>Ecdysozoa</taxon>
        <taxon>Arthropoda</taxon>
        <taxon>Hexapoda</taxon>
        <taxon>Insecta</taxon>
        <taxon>Pterygota</taxon>
        <taxon>Neoptera</taxon>
        <taxon>Endopterygota</taxon>
        <taxon>Hymenoptera</taxon>
        <taxon>Apocrita</taxon>
        <taxon>Aculeata</taxon>
        <taxon>Formicoidea</taxon>
        <taxon>Formicidae</taxon>
        <taxon>Dorylinae</taxon>
        <taxon>Ooceraea</taxon>
    </lineage>
</organism>
<keyword evidence="2" id="KW-1185">Reference proteome</keyword>
<evidence type="ECO:0000313" key="1">
    <source>
        <dbReference type="EMBL" id="EZA61899.1"/>
    </source>
</evidence>
<accession>A0A026X3C7</accession>
<gene>
    <name evidence="1" type="ORF">X777_04710</name>
</gene>
<evidence type="ECO:0000313" key="2">
    <source>
        <dbReference type="Proteomes" id="UP000053097"/>
    </source>
</evidence>
<reference evidence="1 2" key="1">
    <citation type="journal article" date="2014" name="Curr. Biol.">
        <title>The genome of the clonal raider ant Cerapachys biroi.</title>
        <authorList>
            <person name="Oxley P.R."/>
            <person name="Ji L."/>
            <person name="Fetter-Pruneda I."/>
            <person name="McKenzie S.K."/>
            <person name="Li C."/>
            <person name="Hu H."/>
            <person name="Zhang G."/>
            <person name="Kronauer D.J."/>
        </authorList>
    </citation>
    <scope>NUCLEOTIDE SEQUENCE [LARGE SCALE GENOMIC DNA]</scope>
</reference>
<protein>
    <submittedName>
        <fullName evidence="1">Uncharacterized protein</fullName>
    </submittedName>
</protein>
<dbReference type="AlphaFoldDB" id="A0A026X3C7"/>
<sequence length="108" mass="11990">MLVSSLHLSIAKTDRDVVIEKSSSGQPRAPSAETSVHLAIKQRFEVAEYSNMLETSVSVVPIGDRPNRRNPSNRNIQQILIDNPRLVQMRGELCLLLAFTAEQTFSLG</sequence>
<proteinExistence type="predicted"/>
<dbReference type="Proteomes" id="UP000053097">
    <property type="component" value="Unassembled WGS sequence"/>
</dbReference>